<feature type="transmembrane region" description="Helical" evidence="6">
    <location>
        <begin position="86"/>
        <end position="109"/>
    </location>
</feature>
<proteinExistence type="inferred from homology"/>
<evidence type="ECO:0000256" key="6">
    <source>
        <dbReference type="SAM" id="Phobius"/>
    </source>
</evidence>
<evidence type="ECO:0000313" key="8">
    <source>
        <dbReference type="EMBL" id="KAK7941422.1"/>
    </source>
</evidence>
<gene>
    <name evidence="8" type="ORF">PG986_013809</name>
</gene>
<accession>A0ABR1PWN6</accession>
<reference evidence="8 9" key="1">
    <citation type="submission" date="2023-01" db="EMBL/GenBank/DDBJ databases">
        <title>Analysis of 21 Apiospora genomes using comparative genomics revels a genus with tremendous synthesis potential of carbohydrate active enzymes and secondary metabolites.</title>
        <authorList>
            <person name="Sorensen T."/>
        </authorList>
    </citation>
    <scope>NUCLEOTIDE SEQUENCE [LARGE SCALE GENOMIC DNA]</scope>
    <source>
        <strain evidence="8 9">CBS 24483</strain>
    </source>
</reference>
<evidence type="ECO:0000256" key="4">
    <source>
        <dbReference type="ARBA" id="ARBA00023136"/>
    </source>
</evidence>
<feature type="domain" description="Rhodopsin" evidence="7">
    <location>
        <begin position="28"/>
        <end position="264"/>
    </location>
</feature>
<dbReference type="Pfam" id="PF20684">
    <property type="entry name" value="Fung_rhodopsin"/>
    <property type="match status" value="1"/>
</dbReference>
<dbReference type="InterPro" id="IPR049326">
    <property type="entry name" value="Rhodopsin_dom_fungi"/>
</dbReference>
<feature type="transmembrane region" description="Helical" evidence="6">
    <location>
        <begin position="6"/>
        <end position="28"/>
    </location>
</feature>
<feature type="transmembrane region" description="Helical" evidence="6">
    <location>
        <begin position="121"/>
        <end position="142"/>
    </location>
</feature>
<evidence type="ECO:0000313" key="9">
    <source>
        <dbReference type="Proteomes" id="UP001391051"/>
    </source>
</evidence>
<sequence length="380" mass="42249">MANFSSSGLVLLVFIAIFTAICGGFLLLRLWAARISRREWYLDDGFVLFAYANSIALHGVAVWAAVNGLGKSGAELTEDEIAVSAKLVMTSNVCWLLASVFVKMSLLWLFRRIFVTARFKLWSKALIIINSCYGIAFLPVYLTNCTPIDQLWHPRPDGHCRDMAISDYATVAINLIMDFSMVVLPLPPLWSLRIPRRKKVVVSIMFSFGFATIAFMIWRITATIRTRNDPDFTKHLALIGLISSFEIWFGIIAACIPTLGPLLQAYVKPFWSKASSNPSGAGSGSGSGSGSYVLSKLRPVRHFRDQPQHQQARNQFYGRIHDDSILRTTHNRSDELTAPASALTTEIVSTAGRHVSPPEDLEAGVVRIQSDITQRPELAW</sequence>
<dbReference type="Proteomes" id="UP001391051">
    <property type="component" value="Unassembled WGS sequence"/>
</dbReference>
<evidence type="ECO:0000259" key="7">
    <source>
        <dbReference type="Pfam" id="PF20684"/>
    </source>
</evidence>
<feature type="transmembrane region" description="Helical" evidence="6">
    <location>
        <begin position="238"/>
        <end position="263"/>
    </location>
</feature>
<dbReference type="RefSeq" id="XP_066694174.1">
    <property type="nucleotide sequence ID" value="XM_066850031.1"/>
</dbReference>
<feature type="non-terminal residue" evidence="8">
    <location>
        <position position="380"/>
    </location>
</feature>
<feature type="transmembrane region" description="Helical" evidence="6">
    <location>
        <begin position="40"/>
        <end position="66"/>
    </location>
</feature>
<dbReference type="PANTHER" id="PTHR33048:SF47">
    <property type="entry name" value="INTEGRAL MEMBRANE PROTEIN-RELATED"/>
    <property type="match status" value="1"/>
</dbReference>
<keyword evidence="3 6" id="KW-1133">Transmembrane helix</keyword>
<comment type="similarity">
    <text evidence="5">Belongs to the SAT4 family.</text>
</comment>
<feature type="transmembrane region" description="Helical" evidence="6">
    <location>
        <begin position="168"/>
        <end position="188"/>
    </location>
</feature>
<keyword evidence="4 6" id="KW-0472">Membrane</keyword>
<evidence type="ECO:0000256" key="2">
    <source>
        <dbReference type="ARBA" id="ARBA00022692"/>
    </source>
</evidence>
<keyword evidence="2 6" id="KW-0812">Transmembrane</keyword>
<name>A0ABR1PWN6_9PEZI</name>
<feature type="transmembrane region" description="Helical" evidence="6">
    <location>
        <begin position="200"/>
        <end position="218"/>
    </location>
</feature>
<keyword evidence="9" id="KW-1185">Reference proteome</keyword>
<comment type="caution">
    <text evidence="8">The sequence shown here is derived from an EMBL/GenBank/DDBJ whole genome shotgun (WGS) entry which is preliminary data.</text>
</comment>
<evidence type="ECO:0000256" key="5">
    <source>
        <dbReference type="ARBA" id="ARBA00038359"/>
    </source>
</evidence>
<dbReference type="PANTHER" id="PTHR33048">
    <property type="entry name" value="PTH11-LIKE INTEGRAL MEMBRANE PROTEIN (AFU_ORTHOLOGUE AFUA_5G11245)"/>
    <property type="match status" value="1"/>
</dbReference>
<protein>
    <recommendedName>
        <fullName evidence="7">Rhodopsin domain-containing protein</fullName>
    </recommendedName>
</protein>
<evidence type="ECO:0000256" key="3">
    <source>
        <dbReference type="ARBA" id="ARBA00022989"/>
    </source>
</evidence>
<dbReference type="EMBL" id="JAQQWE010000009">
    <property type="protein sequence ID" value="KAK7941422.1"/>
    <property type="molecule type" value="Genomic_DNA"/>
</dbReference>
<dbReference type="GeneID" id="92083093"/>
<organism evidence="8 9">
    <name type="scientific">Apiospora aurea</name>
    <dbReference type="NCBI Taxonomy" id="335848"/>
    <lineage>
        <taxon>Eukaryota</taxon>
        <taxon>Fungi</taxon>
        <taxon>Dikarya</taxon>
        <taxon>Ascomycota</taxon>
        <taxon>Pezizomycotina</taxon>
        <taxon>Sordariomycetes</taxon>
        <taxon>Xylariomycetidae</taxon>
        <taxon>Amphisphaeriales</taxon>
        <taxon>Apiosporaceae</taxon>
        <taxon>Apiospora</taxon>
    </lineage>
</organism>
<dbReference type="InterPro" id="IPR052337">
    <property type="entry name" value="SAT4-like"/>
</dbReference>
<evidence type="ECO:0000256" key="1">
    <source>
        <dbReference type="ARBA" id="ARBA00004141"/>
    </source>
</evidence>
<comment type="subcellular location">
    <subcellularLocation>
        <location evidence="1">Membrane</location>
        <topology evidence="1">Multi-pass membrane protein</topology>
    </subcellularLocation>
</comment>